<dbReference type="SUPFAM" id="SSF53649">
    <property type="entry name" value="Alkaline phosphatase-like"/>
    <property type="match status" value="1"/>
</dbReference>
<dbReference type="AlphaFoldDB" id="A0A0E9N2I1"/>
<name>A0A0E9N2I1_9BACT</name>
<evidence type="ECO:0000256" key="2">
    <source>
        <dbReference type="PIRSR" id="PIRSR601952-1"/>
    </source>
</evidence>
<accession>A0A0E9N2I1</accession>
<feature type="binding site" evidence="3">
    <location>
        <position position="392"/>
    </location>
    <ligand>
        <name>Zn(2+)</name>
        <dbReference type="ChEBI" id="CHEBI:29105"/>
        <label>2</label>
    </ligand>
</feature>
<feature type="binding site" evidence="3">
    <location>
        <position position="390"/>
    </location>
    <ligand>
        <name>Mg(2+)</name>
        <dbReference type="ChEBI" id="CHEBI:18420"/>
    </ligand>
</feature>
<feature type="binding site" evidence="3">
    <location>
        <position position="510"/>
    </location>
    <ligand>
        <name>Zn(2+)</name>
        <dbReference type="ChEBI" id="CHEBI:29105"/>
        <label>2</label>
    </ligand>
</feature>
<feature type="binding site" evidence="3">
    <location>
        <position position="549"/>
    </location>
    <ligand>
        <name>Zn(2+)</name>
        <dbReference type="ChEBI" id="CHEBI:29105"/>
        <label>2</label>
    </ligand>
</feature>
<evidence type="ECO:0000256" key="4">
    <source>
        <dbReference type="RuleBase" id="RU003946"/>
    </source>
</evidence>
<evidence type="ECO:0000313" key="7">
    <source>
        <dbReference type="Proteomes" id="UP000033121"/>
    </source>
</evidence>
<feature type="binding site" evidence="3">
    <location>
        <position position="548"/>
    </location>
    <ligand>
        <name>Zn(2+)</name>
        <dbReference type="ChEBI" id="CHEBI:29105"/>
        <label>2</label>
    </ligand>
</feature>
<feature type="binding site" evidence="3">
    <location>
        <position position="506"/>
    </location>
    <ligand>
        <name>Zn(2+)</name>
        <dbReference type="ChEBI" id="CHEBI:29105"/>
        <label>2</label>
    </ligand>
</feature>
<dbReference type="GO" id="GO:0008081">
    <property type="term" value="F:phosphoric diester hydrolase activity"/>
    <property type="evidence" value="ECO:0007669"/>
    <property type="project" value="InterPro"/>
</dbReference>
<protein>
    <submittedName>
        <fullName evidence="6">Putative phosphatase</fullName>
    </submittedName>
</protein>
<comment type="cofactor">
    <cofactor evidence="3">
        <name>Mg(2+)</name>
        <dbReference type="ChEBI" id="CHEBI:18420"/>
    </cofactor>
    <text evidence="3">Binds 1 Mg(2+) ion.</text>
</comment>
<comment type="caution">
    <text evidence="6">The sequence shown here is derived from an EMBL/GenBank/DDBJ whole genome shotgun (WGS) entry which is preliminary data.</text>
</comment>
<keyword evidence="5" id="KW-0732">Signal</keyword>
<feature type="chain" id="PRO_5002430150" evidence="5">
    <location>
        <begin position="25"/>
        <end position="612"/>
    </location>
</feature>
<evidence type="ECO:0000256" key="3">
    <source>
        <dbReference type="PIRSR" id="PIRSR601952-2"/>
    </source>
</evidence>
<comment type="cofactor">
    <cofactor evidence="3">
        <name>Zn(2+)</name>
        <dbReference type="ChEBI" id="CHEBI:29105"/>
    </cofactor>
    <text evidence="3">Binds 2 Zn(2+) ions.</text>
</comment>
<keyword evidence="7" id="KW-1185">Reference proteome</keyword>
<sequence length="612" mass="67256">MFRLFPTYRLLPLIFVLAISSAFAQPVNYSTANAHSHNDYENAVPFRAAYEAGFGSIEADIFLEGDQLIVAHDREGVKQQRTLEALYLKPLANGIREHNGHVYADPGKPLQLLIDIKTEAIPTLAKLVSLLRQYPDLTACKTLKCVISGNRPDPATFNTYPDFIWFDGELNKTYTTNALTKVALFSDNLRNYTAWKGYKSSIPETELQRLQQSIQRSHSLGKPIRFWNAPDSITAWYQFMDLKVDFINTDRISDMAAFLDKLGATSFTSTFSNHAYQPTYKSDGATRKVKNIILLIGDGTGLAQWYAGYTANKGQLNVFRMRHIGLSKTSSHDNFVTDSAPGSTAFSSGEKTNNRYVGVDHTGAPLTLLPMILAMKKIRTGLVTCGDITDATPADFYAHRMDRDSSAAIFTDLGRSPVQFVWGAGNKSFTPAIQKQLEDQQFHVTTSIDSVPLKTVSKWVVLDDRAGRSVLGQRGNWLPDAFSKALQVLGSGESGFFLMTEGAQIDYGGHGNNLPYVATEVIDFDEVVGRALQFADANGETLVIVTADHETGGLSLLDGNYSTGSISGQFATGHHTAMPVPVFAYGPQAQLFQGVYENTALFGKMLKALGIN</sequence>
<dbReference type="PANTHER" id="PTHR11596">
    <property type="entry name" value="ALKALINE PHOSPHATASE"/>
    <property type="match status" value="1"/>
</dbReference>
<feature type="signal peptide" evidence="5">
    <location>
        <begin position="1"/>
        <end position="24"/>
    </location>
</feature>
<organism evidence="6 7">
    <name type="scientific">Flavihumibacter petaseus NBRC 106054</name>
    <dbReference type="NCBI Taxonomy" id="1220578"/>
    <lineage>
        <taxon>Bacteria</taxon>
        <taxon>Pseudomonadati</taxon>
        <taxon>Bacteroidota</taxon>
        <taxon>Chitinophagia</taxon>
        <taxon>Chitinophagales</taxon>
        <taxon>Chitinophagaceae</taxon>
        <taxon>Flavihumibacter</taxon>
    </lineage>
</organism>
<dbReference type="EMBL" id="BBWV01000003">
    <property type="protein sequence ID" value="GAO44049.1"/>
    <property type="molecule type" value="Genomic_DNA"/>
</dbReference>
<feature type="binding site" evidence="3">
    <location>
        <position position="501"/>
    </location>
    <ligand>
        <name>Mg(2+)</name>
        <dbReference type="ChEBI" id="CHEBI:18420"/>
    </ligand>
</feature>
<dbReference type="CDD" id="cd16012">
    <property type="entry name" value="ALP"/>
    <property type="match status" value="1"/>
</dbReference>
<dbReference type="RefSeq" id="WP_046370027.1">
    <property type="nucleotide sequence ID" value="NZ_BBWV01000003.1"/>
</dbReference>
<reference evidence="6 7" key="1">
    <citation type="submission" date="2015-04" db="EMBL/GenBank/DDBJ databases">
        <title>Whole genome shotgun sequence of Flavihumibacter petaseus NBRC 106054.</title>
        <authorList>
            <person name="Miyazawa S."/>
            <person name="Hosoyama A."/>
            <person name="Hashimoto M."/>
            <person name="Noguchi M."/>
            <person name="Tsuchikane K."/>
            <person name="Ohji S."/>
            <person name="Yamazoe A."/>
            <person name="Ichikawa N."/>
            <person name="Kimura A."/>
            <person name="Fujita N."/>
        </authorList>
    </citation>
    <scope>NUCLEOTIDE SEQUENCE [LARGE SCALE GENOMIC DNA]</scope>
    <source>
        <strain evidence="6 7">NBRC 106054</strain>
    </source>
</reference>
<dbReference type="GO" id="GO:0046872">
    <property type="term" value="F:metal ion binding"/>
    <property type="evidence" value="ECO:0007669"/>
    <property type="project" value="UniProtKB-KW"/>
</dbReference>
<dbReference type="GO" id="GO:0006629">
    <property type="term" value="P:lipid metabolic process"/>
    <property type="evidence" value="ECO:0007669"/>
    <property type="project" value="InterPro"/>
</dbReference>
<dbReference type="Gene3D" id="3.40.720.10">
    <property type="entry name" value="Alkaline Phosphatase, subunit A"/>
    <property type="match status" value="1"/>
</dbReference>
<proteinExistence type="inferred from homology"/>
<dbReference type="Gene3D" id="3.20.20.190">
    <property type="entry name" value="Phosphatidylinositol (PI) phosphodiesterase"/>
    <property type="match status" value="1"/>
</dbReference>
<dbReference type="PRINTS" id="PR00113">
    <property type="entry name" value="ALKPHPHTASE"/>
</dbReference>
<evidence type="ECO:0000313" key="6">
    <source>
        <dbReference type="EMBL" id="GAO44049.1"/>
    </source>
</evidence>
<keyword evidence="3" id="KW-0479">Metal-binding</keyword>
<dbReference type="InterPro" id="IPR039559">
    <property type="entry name" value="AIM6_PI-PLC-like_dom"/>
</dbReference>
<evidence type="ECO:0000256" key="1">
    <source>
        <dbReference type="ARBA" id="ARBA00022553"/>
    </source>
</evidence>
<gene>
    <name evidence="6" type="ORF">FPE01S_03_00890</name>
</gene>
<dbReference type="Proteomes" id="UP000033121">
    <property type="component" value="Unassembled WGS sequence"/>
</dbReference>
<keyword evidence="3" id="KW-0460">Magnesium</keyword>
<dbReference type="GO" id="GO:0004035">
    <property type="term" value="F:alkaline phosphatase activity"/>
    <property type="evidence" value="ECO:0007669"/>
    <property type="project" value="TreeGrafter"/>
</dbReference>
<dbReference type="CDD" id="cd08577">
    <property type="entry name" value="PI-PLCc_GDPD_SF_unchar3"/>
    <property type="match status" value="1"/>
</dbReference>
<dbReference type="SUPFAM" id="SSF51695">
    <property type="entry name" value="PLC-like phosphodiesterases"/>
    <property type="match status" value="1"/>
</dbReference>
<dbReference type="PANTHER" id="PTHR11596:SF5">
    <property type="entry name" value="ALKALINE PHOSPHATASE"/>
    <property type="match status" value="1"/>
</dbReference>
<dbReference type="SMART" id="SM00098">
    <property type="entry name" value="alkPPc"/>
    <property type="match status" value="1"/>
</dbReference>
<keyword evidence="3" id="KW-0862">Zinc</keyword>
<evidence type="ECO:0000256" key="5">
    <source>
        <dbReference type="SAM" id="SignalP"/>
    </source>
</evidence>
<dbReference type="Pfam" id="PF00245">
    <property type="entry name" value="Alk_phosphatase"/>
    <property type="match status" value="3"/>
</dbReference>
<comment type="similarity">
    <text evidence="4">Belongs to the alkaline phosphatase family.</text>
</comment>
<feature type="binding site" evidence="3">
    <location>
        <position position="298"/>
    </location>
    <ligand>
        <name>Zn(2+)</name>
        <dbReference type="ChEBI" id="CHEBI:29105"/>
        <label>2</label>
    </ligand>
</feature>
<feature type="active site" description="Phosphoserine intermediate" evidence="2">
    <location>
        <position position="339"/>
    </location>
</feature>
<dbReference type="STRING" id="1220578.FPE01S_03_00890"/>
<feature type="binding site" evidence="3">
    <location>
        <position position="298"/>
    </location>
    <ligand>
        <name>Mg(2+)</name>
        <dbReference type="ChEBI" id="CHEBI:18420"/>
    </ligand>
</feature>
<keyword evidence="1" id="KW-0597">Phosphoprotein</keyword>
<dbReference type="InterPro" id="IPR017946">
    <property type="entry name" value="PLC-like_Pdiesterase_TIM-brl"/>
</dbReference>
<dbReference type="InterPro" id="IPR017850">
    <property type="entry name" value="Alkaline_phosphatase_core_sf"/>
</dbReference>
<dbReference type="InterPro" id="IPR001952">
    <property type="entry name" value="Alkaline_phosphatase"/>
</dbReference>